<comment type="caution">
    <text evidence="2">The sequence shown here is derived from an EMBL/GenBank/DDBJ whole genome shotgun (WGS) entry which is preliminary data.</text>
</comment>
<reference evidence="2" key="1">
    <citation type="submission" date="2023-10" db="EMBL/GenBank/DDBJ databases">
        <title>Genome assembly of Pristionchus species.</title>
        <authorList>
            <person name="Yoshida K."/>
            <person name="Sommer R.J."/>
        </authorList>
    </citation>
    <scope>NUCLEOTIDE SEQUENCE</scope>
    <source>
        <strain evidence="2">RS0144</strain>
    </source>
</reference>
<dbReference type="AlphaFoldDB" id="A0AAV5SLV6"/>
<accession>A0AAV5SLV6</accession>
<keyword evidence="1" id="KW-0472">Membrane</keyword>
<protein>
    <recommendedName>
        <fullName evidence="4">G protein-coupled receptor</fullName>
    </recommendedName>
</protein>
<evidence type="ECO:0000256" key="1">
    <source>
        <dbReference type="SAM" id="Phobius"/>
    </source>
</evidence>
<dbReference type="InterPro" id="IPR039930">
    <property type="entry name" value="RALGAPB"/>
</dbReference>
<dbReference type="PANTHER" id="PTHR21344:SF1">
    <property type="entry name" value="RAL GTPASE-ACTIVATING PROTEIN SUBUNIT BETA"/>
    <property type="match status" value="1"/>
</dbReference>
<feature type="transmembrane region" description="Helical" evidence="1">
    <location>
        <begin position="33"/>
        <end position="54"/>
    </location>
</feature>
<feature type="non-terminal residue" evidence="2">
    <location>
        <position position="1"/>
    </location>
</feature>
<evidence type="ECO:0000313" key="2">
    <source>
        <dbReference type="EMBL" id="GMS84342.1"/>
    </source>
</evidence>
<dbReference type="PANTHER" id="PTHR21344">
    <property type="entry name" value="RAL GTPASE-ACTIVATING PROTEIN SUBUNIT BETA"/>
    <property type="match status" value="1"/>
</dbReference>
<organism evidence="2 3">
    <name type="scientific">Pristionchus entomophagus</name>
    <dbReference type="NCBI Taxonomy" id="358040"/>
    <lineage>
        <taxon>Eukaryota</taxon>
        <taxon>Metazoa</taxon>
        <taxon>Ecdysozoa</taxon>
        <taxon>Nematoda</taxon>
        <taxon>Chromadorea</taxon>
        <taxon>Rhabditida</taxon>
        <taxon>Rhabditina</taxon>
        <taxon>Diplogasteromorpha</taxon>
        <taxon>Diplogasteroidea</taxon>
        <taxon>Neodiplogasteridae</taxon>
        <taxon>Pristionchus</taxon>
    </lineage>
</organism>
<keyword evidence="1" id="KW-1133">Transmembrane helix</keyword>
<dbReference type="Proteomes" id="UP001432027">
    <property type="component" value="Unassembled WGS sequence"/>
</dbReference>
<feature type="transmembrane region" description="Helical" evidence="1">
    <location>
        <begin position="173"/>
        <end position="199"/>
    </location>
</feature>
<dbReference type="InterPro" id="IPR019426">
    <property type="entry name" value="7TM_GPCR_serpentine_rcpt_Srv"/>
</dbReference>
<dbReference type="EMBL" id="BTSX01000002">
    <property type="protein sequence ID" value="GMS84342.1"/>
    <property type="molecule type" value="Genomic_DNA"/>
</dbReference>
<feature type="non-terminal residue" evidence="2">
    <location>
        <position position="475"/>
    </location>
</feature>
<dbReference type="Pfam" id="PF10323">
    <property type="entry name" value="7TM_GPCR_Srv"/>
    <property type="match status" value="1"/>
</dbReference>
<dbReference type="GO" id="GO:0005096">
    <property type="term" value="F:GTPase activator activity"/>
    <property type="evidence" value="ECO:0007669"/>
    <property type="project" value="InterPro"/>
</dbReference>
<evidence type="ECO:0008006" key="4">
    <source>
        <dbReference type="Google" id="ProtNLM"/>
    </source>
</evidence>
<gene>
    <name evidence="2" type="ORF">PENTCL1PPCAC_6517</name>
</gene>
<proteinExistence type="predicted"/>
<keyword evidence="1" id="KW-0812">Transmembrane</keyword>
<feature type="transmembrane region" description="Helical" evidence="1">
    <location>
        <begin position="128"/>
        <end position="152"/>
    </location>
</feature>
<name>A0AAV5SLV6_9BILA</name>
<sequence>EALVIPEIIGCCLFAVLICRLSVKGQSGTITPFFIFFYSTGIAGIVSIIGGWFIRLSISLPITHDTAYLAYIGHWWNKRNMTRLIIIQFGVPSILHLYYIKAEIDWEFRDGVWAYDGLAETAGLLNHLLFGVAYVAYVFASTALNGLTVLQLRKLIKQGTLSQSKLLHQNKVLVLYGICSTMAHFICAIHQIYWAWAYFSENEFHQDLARDMSTPVNDITTFCNPVLLLIVSPHARSALYSRSMNRSKVKSTSQSQTFIPIALPQRMHDEWPLLLFPELTSTVLDLFSREGGEEVASRILCELLKDIQGNSKHSQLDDDQIRWLMQVLNHALSLPLSTERQFKCTHGAVQSYLHWLKALTSVIDPSIPRPLIETPEQYFRSILDALRSIFVRRKWVDSISVGRQAGLIESTLDTIKLITKEAREKYQDEVWSRSLSFSLNCTHLLLAPPAVPGDISCRVGGSVIDSLLSLWMHAV</sequence>
<evidence type="ECO:0000313" key="3">
    <source>
        <dbReference type="Proteomes" id="UP001432027"/>
    </source>
</evidence>
<keyword evidence="3" id="KW-1185">Reference proteome</keyword>